<evidence type="ECO:0000313" key="3">
    <source>
        <dbReference type="EMBL" id="RNM12157.1"/>
    </source>
</evidence>
<dbReference type="NCBIfam" id="NF040491">
    <property type="entry name" value="SDR_subfam_4"/>
    <property type="match status" value="1"/>
</dbReference>
<dbReference type="InterPro" id="IPR002347">
    <property type="entry name" value="SDR_fam"/>
</dbReference>
<evidence type="ECO:0000313" key="4">
    <source>
        <dbReference type="Proteomes" id="UP000279994"/>
    </source>
</evidence>
<reference evidence="3 4" key="1">
    <citation type="submission" date="2018-11" db="EMBL/GenBank/DDBJ databases">
        <authorList>
            <person name="Li F."/>
        </authorList>
    </citation>
    <scope>NUCLEOTIDE SEQUENCE [LARGE SCALE GENOMIC DNA]</scope>
    <source>
        <strain evidence="3 4">Gsoil 818</strain>
    </source>
</reference>
<evidence type="ECO:0000256" key="1">
    <source>
        <dbReference type="ARBA" id="ARBA00006484"/>
    </source>
</evidence>
<dbReference type="OrthoDB" id="4535149at2"/>
<dbReference type="Gene3D" id="3.40.50.720">
    <property type="entry name" value="NAD(P)-binding Rossmann-like Domain"/>
    <property type="match status" value="1"/>
</dbReference>
<gene>
    <name evidence="3" type="ORF">EFL26_20335</name>
</gene>
<organism evidence="3 4">
    <name type="scientific">Nocardioides pocheonensis</name>
    <dbReference type="NCBI Taxonomy" id="661485"/>
    <lineage>
        <taxon>Bacteria</taxon>
        <taxon>Bacillati</taxon>
        <taxon>Actinomycetota</taxon>
        <taxon>Actinomycetes</taxon>
        <taxon>Propionibacteriales</taxon>
        <taxon>Nocardioidaceae</taxon>
        <taxon>Nocardioides</taxon>
    </lineage>
</organism>
<dbReference type="NCBIfam" id="TIGR04504">
    <property type="entry name" value="SDR_subfam_2"/>
    <property type="match status" value="1"/>
</dbReference>
<dbReference type="FunFam" id="3.40.50.720:FF:000084">
    <property type="entry name" value="Short-chain dehydrogenase reductase"/>
    <property type="match status" value="1"/>
</dbReference>
<evidence type="ECO:0000256" key="2">
    <source>
        <dbReference type="ARBA" id="ARBA00023002"/>
    </source>
</evidence>
<dbReference type="PROSITE" id="PS00061">
    <property type="entry name" value="ADH_SHORT"/>
    <property type="match status" value="1"/>
</dbReference>
<comment type="similarity">
    <text evidence="1">Belongs to the short-chain dehydrogenases/reductases (SDR) family.</text>
</comment>
<dbReference type="AlphaFoldDB" id="A0A3N0GI84"/>
<proteinExistence type="inferred from homology"/>
<dbReference type="GO" id="GO:0016491">
    <property type="term" value="F:oxidoreductase activity"/>
    <property type="evidence" value="ECO:0007669"/>
    <property type="project" value="UniProtKB-KW"/>
</dbReference>
<dbReference type="PRINTS" id="PR00081">
    <property type="entry name" value="GDHRDH"/>
</dbReference>
<dbReference type="EMBL" id="RJSF01000046">
    <property type="protein sequence ID" value="RNM12157.1"/>
    <property type="molecule type" value="Genomic_DNA"/>
</dbReference>
<dbReference type="Pfam" id="PF13561">
    <property type="entry name" value="adh_short_C2"/>
    <property type="match status" value="1"/>
</dbReference>
<dbReference type="PANTHER" id="PTHR24321">
    <property type="entry name" value="DEHYDROGENASES, SHORT CHAIN"/>
    <property type="match status" value="1"/>
</dbReference>
<protein>
    <submittedName>
        <fullName evidence="3">SDR family oxidoreductase</fullName>
    </submittedName>
</protein>
<dbReference type="Proteomes" id="UP000279994">
    <property type="component" value="Unassembled WGS sequence"/>
</dbReference>
<comment type="caution">
    <text evidence="3">The sequence shown here is derived from an EMBL/GenBank/DDBJ whole genome shotgun (WGS) entry which is preliminary data.</text>
</comment>
<sequence>MSGADAPTPRRVALVTGAARGIGAATVDALVADGYAVTALDICAGGVVPAGVGYPFATRADLATVADRHPDRVLAIESDVRDREAMHWAVNATLVRFGRLDAVVAAAGVVVGGRPQWDTPDEHLDTLFDINVRGVWNTAATAIPVMLAGDDPAGCRFVAVASAAGERGLFNLAGYVASKHAVIGIVRGLAADLIGTGLAAVAVAPGSTRTAMLAATADLYDSTPEQLADHQGIRRLLEPEEIAAAIALCCSPAGAALNGSVVRADGGFTG</sequence>
<dbReference type="SUPFAM" id="SSF51735">
    <property type="entry name" value="NAD(P)-binding Rossmann-fold domains"/>
    <property type="match status" value="1"/>
</dbReference>
<dbReference type="RefSeq" id="WP_123224737.1">
    <property type="nucleotide sequence ID" value="NZ_RJSF01000046.1"/>
</dbReference>
<dbReference type="CDD" id="cd05233">
    <property type="entry name" value="SDR_c"/>
    <property type="match status" value="1"/>
</dbReference>
<dbReference type="PANTHER" id="PTHR24321:SF8">
    <property type="entry name" value="ESTRADIOL 17-BETA-DEHYDROGENASE 8-RELATED"/>
    <property type="match status" value="1"/>
</dbReference>
<dbReference type="InterPro" id="IPR030981">
    <property type="entry name" value="SDR_subfam_2"/>
</dbReference>
<dbReference type="InterPro" id="IPR020904">
    <property type="entry name" value="Sc_DH/Rdtase_CS"/>
</dbReference>
<name>A0A3N0GI84_9ACTN</name>
<keyword evidence="2" id="KW-0560">Oxidoreductase</keyword>
<keyword evidence="4" id="KW-1185">Reference proteome</keyword>
<accession>A0A3N0GI84</accession>
<dbReference type="InterPro" id="IPR036291">
    <property type="entry name" value="NAD(P)-bd_dom_sf"/>
</dbReference>